<feature type="chain" id="PRO_5045425332" evidence="2">
    <location>
        <begin position="20"/>
        <end position="197"/>
    </location>
</feature>
<evidence type="ECO:0000313" key="5">
    <source>
        <dbReference type="Proteomes" id="UP000830583"/>
    </source>
</evidence>
<dbReference type="SUPFAM" id="SSF56925">
    <property type="entry name" value="OMPA-like"/>
    <property type="match status" value="1"/>
</dbReference>
<evidence type="ECO:0000259" key="3">
    <source>
        <dbReference type="Pfam" id="PF13505"/>
    </source>
</evidence>
<protein>
    <submittedName>
        <fullName evidence="4">Porin family protein</fullName>
    </submittedName>
</protein>
<name>A0ABY4KG42_9FLAO</name>
<proteinExistence type="predicted"/>
<keyword evidence="5" id="KW-1185">Reference proteome</keyword>
<accession>A0ABY4KG42</accession>
<feature type="domain" description="Outer membrane protein beta-barrel" evidence="3">
    <location>
        <begin position="9"/>
        <end position="185"/>
    </location>
</feature>
<sequence>MKKIILTVAAVFAFGFANAQEATSSEGGFAQGDLFVSGGIGFSSSKTGDVKTNGVNFSPAIGYFISENIALGARLDVDSGKVDNGVAETKTSGFGVEAFGRYYFTPAAKFSVFGELAVGVGSTKTEVGNVEDKSKTFGVNAGAGVSYFLSNNWAIEAGWAGLGYNTDDNGGDGADKTNTFGLNVDLSSINFGLIYKF</sequence>
<dbReference type="InterPro" id="IPR011250">
    <property type="entry name" value="OMP/PagP_B-barrel"/>
</dbReference>
<dbReference type="Pfam" id="PF13505">
    <property type="entry name" value="OMP_b-brl"/>
    <property type="match status" value="1"/>
</dbReference>
<dbReference type="RefSeq" id="WP_248433297.1">
    <property type="nucleotide sequence ID" value="NZ_CP096205.1"/>
</dbReference>
<reference evidence="4" key="1">
    <citation type="submission" date="2022-04" db="EMBL/GenBank/DDBJ databases">
        <title>Consumption of N2O by Flavobacterium azooxidireducens sp. nov. isolated from Decomposing Leaf Litter of Phragmites australis (Cav.).</title>
        <authorList>
            <person name="Behrendt U."/>
            <person name="Spanner T."/>
            <person name="Augustin J."/>
            <person name="Horn M.A."/>
            <person name="Kolb S."/>
            <person name="Ulrich A."/>
        </authorList>
    </citation>
    <scope>NUCLEOTIDE SEQUENCE</scope>
    <source>
        <strain evidence="4">IGB 4-14</strain>
    </source>
</reference>
<feature type="signal peptide" evidence="2">
    <location>
        <begin position="1"/>
        <end position="19"/>
    </location>
</feature>
<evidence type="ECO:0000256" key="1">
    <source>
        <dbReference type="ARBA" id="ARBA00022729"/>
    </source>
</evidence>
<gene>
    <name evidence="4" type="ORF">M0M57_12150</name>
</gene>
<dbReference type="EMBL" id="CP096205">
    <property type="protein sequence ID" value="UPQ78370.1"/>
    <property type="molecule type" value="Genomic_DNA"/>
</dbReference>
<dbReference type="Gene3D" id="2.40.160.20">
    <property type="match status" value="1"/>
</dbReference>
<dbReference type="Proteomes" id="UP000830583">
    <property type="component" value="Chromosome"/>
</dbReference>
<evidence type="ECO:0000256" key="2">
    <source>
        <dbReference type="SAM" id="SignalP"/>
    </source>
</evidence>
<evidence type="ECO:0000313" key="4">
    <source>
        <dbReference type="EMBL" id="UPQ78370.1"/>
    </source>
</evidence>
<organism evidence="4 5">
    <name type="scientific">Flavobacterium azooxidireducens</name>
    <dbReference type="NCBI Taxonomy" id="1871076"/>
    <lineage>
        <taxon>Bacteria</taxon>
        <taxon>Pseudomonadati</taxon>
        <taxon>Bacteroidota</taxon>
        <taxon>Flavobacteriia</taxon>
        <taxon>Flavobacteriales</taxon>
        <taxon>Flavobacteriaceae</taxon>
        <taxon>Flavobacterium</taxon>
    </lineage>
</organism>
<dbReference type="InterPro" id="IPR027385">
    <property type="entry name" value="Beta-barrel_OMP"/>
</dbReference>
<keyword evidence="1 2" id="KW-0732">Signal</keyword>